<gene>
    <name evidence="2" type="ORF">TVAG_175550</name>
</gene>
<dbReference type="VEuPathDB" id="TrichDB:TVAGG3_1055490"/>
<reference evidence="2" key="2">
    <citation type="journal article" date="2007" name="Science">
        <title>Draft genome sequence of the sexually transmitted pathogen Trichomonas vaginalis.</title>
        <authorList>
            <person name="Carlton J.M."/>
            <person name="Hirt R.P."/>
            <person name="Silva J.C."/>
            <person name="Delcher A.L."/>
            <person name="Schatz M."/>
            <person name="Zhao Q."/>
            <person name="Wortman J.R."/>
            <person name="Bidwell S.L."/>
            <person name="Alsmark U.C.M."/>
            <person name="Besteiro S."/>
            <person name="Sicheritz-Ponten T."/>
            <person name="Noel C.J."/>
            <person name="Dacks J.B."/>
            <person name="Foster P.G."/>
            <person name="Simillion C."/>
            <person name="Van de Peer Y."/>
            <person name="Miranda-Saavedra D."/>
            <person name="Barton G.J."/>
            <person name="Westrop G.D."/>
            <person name="Mueller S."/>
            <person name="Dessi D."/>
            <person name="Fiori P.L."/>
            <person name="Ren Q."/>
            <person name="Paulsen I."/>
            <person name="Zhang H."/>
            <person name="Bastida-Corcuera F.D."/>
            <person name="Simoes-Barbosa A."/>
            <person name="Brown M.T."/>
            <person name="Hayes R.D."/>
            <person name="Mukherjee M."/>
            <person name="Okumura C.Y."/>
            <person name="Schneider R."/>
            <person name="Smith A.J."/>
            <person name="Vanacova S."/>
            <person name="Villalvazo M."/>
            <person name="Haas B.J."/>
            <person name="Pertea M."/>
            <person name="Feldblyum T.V."/>
            <person name="Utterback T.R."/>
            <person name="Shu C.L."/>
            <person name="Osoegawa K."/>
            <person name="de Jong P.J."/>
            <person name="Hrdy I."/>
            <person name="Horvathova L."/>
            <person name="Zubacova Z."/>
            <person name="Dolezal P."/>
            <person name="Malik S.B."/>
            <person name="Logsdon J.M. Jr."/>
            <person name="Henze K."/>
            <person name="Gupta A."/>
            <person name="Wang C.C."/>
            <person name="Dunne R.L."/>
            <person name="Upcroft J.A."/>
            <person name="Upcroft P."/>
            <person name="White O."/>
            <person name="Salzberg S.L."/>
            <person name="Tang P."/>
            <person name="Chiu C.-H."/>
            <person name="Lee Y.-S."/>
            <person name="Embley T.M."/>
            <person name="Coombs G.H."/>
            <person name="Mottram J.C."/>
            <person name="Tachezy J."/>
            <person name="Fraser-Liggett C.M."/>
            <person name="Johnson P.J."/>
        </authorList>
    </citation>
    <scope>NUCLEOTIDE SEQUENCE [LARGE SCALE GENOMIC DNA]</scope>
    <source>
        <strain evidence="2">G3</strain>
    </source>
</reference>
<dbReference type="InterPro" id="IPR026906">
    <property type="entry name" value="LRR_5"/>
</dbReference>
<organism evidence="2 3">
    <name type="scientific">Trichomonas vaginalis (strain ATCC PRA-98 / G3)</name>
    <dbReference type="NCBI Taxonomy" id="412133"/>
    <lineage>
        <taxon>Eukaryota</taxon>
        <taxon>Metamonada</taxon>
        <taxon>Parabasalia</taxon>
        <taxon>Trichomonadida</taxon>
        <taxon>Trichomonadidae</taxon>
        <taxon>Trichomonas</taxon>
    </lineage>
</organism>
<accession>A2F5M3</accession>
<dbReference type="PANTHER" id="PTHR45661">
    <property type="entry name" value="SURFACE ANTIGEN"/>
    <property type="match status" value="1"/>
</dbReference>
<name>A2F5M3_TRIV3</name>
<sequence length="484" mass="55626">MVCAKYVEKITITSDVSEIVGGYLNTPYLKDVVLVDNNNLVSIDKVIYSANKEKLYMYPGGLEAKEFTIPDHVNYINLYAFSYVENLEKIIVGPNVKLSDGMFAFCTSLKSIEINNNTMYFPEICFAFCTNLTSIKLPDNVVISRLHRYCFQGCYSLQRLDFNNKLVIVQEGCFQECRSLVDVDFSLLYKIPEKCFKLCEMERINLHMSGNMKTISQEAFMDSKLVEFICPENLMIVEEYTFSNCTSLKNFKFNDKIAKICDSSFSSVGLDELFIPNSLMNINTSSFRDSPFIQFKFSEEGHPVYYVEGNCFMNKTGGLMFILYRNGSSYEIPNHVKIISKESIMDAKYYQFVINSDTTDSSFLYFSDYHLRICVTTPNYVSYSKEDCQMKIYDRNNVDRYAKEGPYEPTYKLNNNLYMEDSFLHVYESITDSTQDAYNVNQSLPFLESLNSYSSLLAVLVSLVSVLLVVIIILSIIALKITHE</sequence>
<evidence type="ECO:0000256" key="1">
    <source>
        <dbReference type="SAM" id="Phobius"/>
    </source>
</evidence>
<feature type="transmembrane region" description="Helical" evidence="1">
    <location>
        <begin position="456"/>
        <end position="479"/>
    </location>
</feature>
<reference evidence="2" key="1">
    <citation type="submission" date="2006-10" db="EMBL/GenBank/DDBJ databases">
        <authorList>
            <person name="Amadeo P."/>
            <person name="Zhao Q."/>
            <person name="Wortman J."/>
            <person name="Fraser-Liggett C."/>
            <person name="Carlton J."/>
        </authorList>
    </citation>
    <scope>NUCLEOTIDE SEQUENCE</scope>
    <source>
        <strain evidence="2">G3</strain>
    </source>
</reference>
<dbReference type="InParanoid" id="A2F5M3"/>
<dbReference type="VEuPathDB" id="TrichDB:TVAG_175550"/>
<keyword evidence="1" id="KW-1133">Transmembrane helix</keyword>
<dbReference type="SMR" id="A2F5M3"/>
<keyword evidence="1" id="KW-0472">Membrane</keyword>
<dbReference type="PANTHER" id="PTHR45661:SF3">
    <property type="entry name" value="IG-LIKE DOMAIN-CONTAINING PROTEIN"/>
    <property type="match status" value="1"/>
</dbReference>
<dbReference type="InterPro" id="IPR032675">
    <property type="entry name" value="LRR_dom_sf"/>
</dbReference>
<keyword evidence="3" id="KW-1185">Reference proteome</keyword>
<keyword evidence="1" id="KW-0812">Transmembrane</keyword>
<dbReference type="EMBL" id="DS113625">
    <property type="protein sequence ID" value="EAX99786.1"/>
    <property type="molecule type" value="Genomic_DNA"/>
</dbReference>
<dbReference type="Gene3D" id="3.80.10.10">
    <property type="entry name" value="Ribonuclease Inhibitor"/>
    <property type="match status" value="2"/>
</dbReference>
<evidence type="ECO:0000313" key="2">
    <source>
        <dbReference type="EMBL" id="EAX99786.1"/>
    </source>
</evidence>
<dbReference type="SUPFAM" id="SSF52058">
    <property type="entry name" value="L domain-like"/>
    <property type="match status" value="1"/>
</dbReference>
<dbReference type="KEGG" id="tva:4757604"/>
<dbReference type="Pfam" id="PF13306">
    <property type="entry name" value="LRR_5"/>
    <property type="match status" value="2"/>
</dbReference>
<dbReference type="Proteomes" id="UP000001542">
    <property type="component" value="Unassembled WGS sequence"/>
</dbReference>
<dbReference type="InterPro" id="IPR053139">
    <property type="entry name" value="Surface_bspA-like"/>
</dbReference>
<proteinExistence type="predicted"/>
<dbReference type="AlphaFoldDB" id="A2F5M3"/>
<dbReference type="RefSeq" id="XP_001312716.1">
    <property type="nucleotide sequence ID" value="XM_001312715.1"/>
</dbReference>
<protein>
    <submittedName>
        <fullName evidence="2">Surface antigen BspA-like</fullName>
    </submittedName>
</protein>
<evidence type="ECO:0000313" key="3">
    <source>
        <dbReference type="Proteomes" id="UP000001542"/>
    </source>
</evidence>